<dbReference type="SFLD" id="SFLDS00029">
    <property type="entry name" value="Radical_SAM"/>
    <property type="match status" value="1"/>
</dbReference>
<gene>
    <name evidence="7" type="ORF">S01H1_15605</name>
</gene>
<dbReference type="GO" id="GO:0005829">
    <property type="term" value="C:cytosol"/>
    <property type="evidence" value="ECO:0007669"/>
    <property type="project" value="TreeGrafter"/>
</dbReference>
<feature type="domain" description="B12-binding" evidence="6">
    <location>
        <begin position="87"/>
        <end position="169"/>
    </location>
</feature>
<dbReference type="InterPro" id="IPR051198">
    <property type="entry name" value="BchE-like"/>
</dbReference>
<keyword evidence="2" id="KW-0949">S-adenosyl-L-methionine</keyword>
<organism evidence="7">
    <name type="scientific">marine sediment metagenome</name>
    <dbReference type="NCBI Taxonomy" id="412755"/>
    <lineage>
        <taxon>unclassified sequences</taxon>
        <taxon>metagenomes</taxon>
        <taxon>ecological metagenomes</taxon>
    </lineage>
</organism>
<dbReference type="EMBL" id="BARS01008150">
    <property type="protein sequence ID" value="GAF74670.1"/>
    <property type="molecule type" value="Genomic_DNA"/>
</dbReference>
<dbReference type="AlphaFoldDB" id="X0TF39"/>
<keyword evidence="4" id="KW-0408">Iron</keyword>
<comment type="caution">
    <text evidence="7">The sequence shown here is derived from an EMBL/GenBank/DDBJ whole genome shotgun (WGS) entry which is preliminary data.</text>
</comment>
<dbReference type="PANTHER" id="PTHR43409:SF16">
    <property type="entry name" value="SLR0320 PROTEIN"/>
    <property type="match status" value="1"/>
</dbReference>
<name>X0TF39_9ZZZZ</name>
<evidence type="ECO:0000256" key="1">
    <source>
        <dbReference type="ARBA" id="ARBA00001966"/>
    </source>
</evidence>
<accession>X0TF39</accession>
<proteinExistence type="predicted"/>
<protein>
    <recommendedName>
        <fullName evidence="6">B12-binding domain-containing protein</fullName>
    </recommendedName>
</protein>
<feature type="non-terminal residue" evidence="7">
    <location>
        <position position="286"/>
    </location>
</feature>
<dbReference type="GO" id="GO:0003824">
    <property type="term" value="F:catalytic activity"/>
    <property type="evidence" value="ECO:0007669"/>
    <property type="project" value="InterPro"/>
</dbReference>
<evidence type="ECO:0000313" key="7">
    <source>
        <dbReference type="EMBL" id="GAF74670.1"/>
    </source>
</evidence>
<dbReference type="GO" id="GO:0031419">
    <property type="term" value="F:cobalamin binding"/>
    <property type="evidence" value="ECO:0007669"/>
    <property type="project" value="InterPro"/>
</dbReference>
<dbReference type="PANTHER" id="PTHR43409">
    <property type="entry name" value="ANAEROBIC MAGNESIUM-PROTOPORPHYRIN IX MONOMETHYL ESTER CYCLASE-RELATED"/>
    <property type="match status" value="1"/>
</dbReference>
<dbReference type="GO" id="GO:0051536">
    <property type="term" value="F:iron-sulfur cluster binding"/>
    <property type="evidence" value="ECO:0007669"/>
    <property type="project" value="UniProtKB-KW"/>
</dbReference>
<dbReference type="Gene3D" id="3.40.50.280">
    <property type="entry name" value="Cobalamin-binding domain"/>
    <property type="match status" value="1"/>
</dbReference>
<dbReference type="GO" id="GO:0046872">
    <property type="term" value="F:metal ion binding"/>
    <property type="evidence" value="ECO:0007669"/>
    <property type="project" value="UniProtKB-KW"/>
</dbReference>
<sequence>MTISSFPRSPVVKYQRRATHLLGSRAKVLLSSVFGPFGQDDEYGSRKINPMELWHNQVTRVQGPFSLRAFNRSWGLMMIQANIEAPCVLLDFPTLDRFTAEIREHQYDVVGISGVPPNVLKVEEMCRLLRQYQPKATIVVGGHVANVPGLQERIGADWLVRGEGVSWFRSFLGEDPNQPVRHPQIDTCVGMRTMGSSGGNRFLEQTATLIPSVGCPIGCNFCSTSAMFGGKGNHVSFYETGDDLFDVMCRLEGEMKVQSFFVMDENFLLYRRRSLRLLELIEAHDK</sequence>
<keyword evidence="5" id="KW-0411">Iron-sulfur</keyword>
<dbReference type="SUPFAM" id="SSF52242">
    <property type="entry name" value="Cobalamin (vitamin B12)-binding domain"/>
    <property type="match status" value="1"/>
</dbReference>
<evidence type="ECO:0000256" key="5">
    <source>
        <dbReference type="ARBA" id="ARBA00023014"/>
    </source>
</evidence>
<evidence type="ECO:0000256" key="3">
    <source>
        <dbReference type="ARBA" id="ARBA00022723"/>
    </source>
</evidence>
<dbReference type="InterPro" id="IPR006158">
    <property type="entry name" value="Cobalamin-bd"/>
</dbReference>
<reference evidence="7" key="1">
    <citation type="journal article" date="2014" name="Front. Microbiol.">
        <title>High frequency of phylogenetically diverse reductive dehalogenase-homologous genes in deep subseafloor sedimentary metagenomes.</title>
        <authorList>
            <person name="Kawai M."/>
            <person name="Futagami T."/>
            <person name="Toyoda A."/>
            <person name="Takaki Y."/>
            <person name="Nishi S."/>
            <person name="Hori S."/>
            <person name="Arai W."/>
            <person name="Tsubouchi T."/>
            <person name="Morono Y."/>
            <person name="Uchiyama I."/>
            <person name="Ito T."/>
            <person name="Fujiyama A."/>
            <person name="Inagaki F."/>
            <person name="Takami H."/>
        </authorList>
    </citation>
    <scope>NUCLEOTIDE SEQUENCE</scope>
    <source>
        <strain evidence="7">Expedition CK06-06</strain>
    </source>
</reference>
<comment type="cofactor">
    <cofactor evidence="1">
        <name>[4Fe-4S] cluster</name>
        <dbReference type="ChEBI" id="CHEBI:49883"/>
    </cofactor>
</comment>
<dbReference type="SFLD" id="SFLDG01082">
    <property type="entry name" value="B12-binding_domain_containing"/>
    <property type="match status" value="1"/>
</dbReference>
<dbReference type="InterPro" id="IPR007197">
    <property type="entry name" value="rSAM"/>
</dbReference>
<dbReference type="Pfam" id="PF02310">
    <property type="entry name" value="B12-binding"/>
    <property type="match status" value="1"/>
</dbReference>
<keyword evidence="3" id="KW-0479">Metal-binding</keyword>
<evidence type="ECO:0000256" key="2">
    <source>
        <dbReference type="ARBA" id="ARBA00022691"/>
    </source>
</evidence>
<evidence type="ECO:0000259" key="6">
    <source>
        <dbReference type="Pfam" id="PF02310"/>
    </source>
</evidence>
<evidence type="ECO:0000256" key="4">
    <source>
        <dbReference type="ARBA" id="ARBA00023004"/>
    </source>
</evidence>
<dbReference type="InterPro" id="IPR036724">
    <property type="entry name" value="Cobalamin-bd_sf"/>
</dbReference>